<evidence type="ECO:0000313" key="2">
    <source>
        <dbReference type="EMBL" id="MFD1398828.1"/>
    </source>
</evidence>
<organism evidence="2 3">
    <name type="scientific">Lacticaseibacillus suilingensis</name>
    <dbReference type="NCBI Taxonomy" id="2799577"/>
    <lineage>
        <taxon>Bacteria</taxon>
        <taxon>Bacillati</taxon>
        <taxon>Bacillota</taxon>
        <taxon>Bacilli</taxon>
        <taxon>Lactobacillales</taxon>
        <taxon>Lactobacillaceae</taxon>
        <taxon>Lacticaseibacillus</taxon>
    </lineage>
</organism>
<dbReference type="Gene3D" id="3.40.630.30">
    <property type="match status" value="2"/>
</dbReference>
<keyword evidence="3" id="KW-1185">Reference proteome</keyword>
<comment type="caution">
    <text evidence="2">The sequence shown here is derived from an EMBL/GenBank/DDBJ whole genome shotgun (WGS) entry which is preliminary data.</text>
</comment>
<dbReference type="EMBL" id="JBHTOA010000025">
    <property type="protein sequence ID" value="MFD1398828.1"/>
    <property type="molecule type" value="Genomic_DNA"/>
</dbReference>
<reference evidence="3" key="1">
    <citation type="journal article" date="2019" name="Int. J. Syst. Evol. Microbiol.">
        <title>The Global Catalogue of Microorganisms (GCM) 10K type strain sequencing project: providing services to taxonomists for standard genome sequencing and annotation.</title>
        <authorList>
            <consortium name="The Broad Institute Genomics Platform"/>
            <consortium name="The Broad Institute Genome Sequencing Center for Infectious Disease"/>
            <person name="Wu L."/>
            <person name="Ma J."/>
        </authorList>
    </citation>
    <scope>NUCLEOTIDE SEQUENCE [LARGE SCALE GENOMIC DNA]</scope>
    <source>
        <strain evidence="3">CCM 9110</strain>
    </source>
</reference>
<dbReference type="RefSeq" id="WP_204118555.1">
    <property type="nucleotide sequence ID" value="NZ_BOLV01000005.1"/>
</dbReference>
<keyword evidence="2" id="KW-0012">Acyltransferase</keyword>
<evidence type="ECO:0000259" key="1">
    <source>
        <dbReference type="PROSITE" id="PS51186"/>
    </source>
</evidence>
<gene>
    <name evidence="2" type="ORF">ACFQ41_05855</name>
</gene>
<dbReference type="PROSITE" id="PS51186">
    <property type="entry name" value="GNAT"/>
    <property type="match status" value="2"/>
</dbReference>
<protein>
    <submittedName>
        <fullName evidence="2">GNAT family N-acetyltransferase</fullName>
        <ecNumber evidence="2">2.3.1.-</ecNumber>
    </submittedName>
</protein>
<name>A0ABW4BH24_9LACO</name>
<dbReference type="EC" id="2.3.1.-" evidence="2"/>
<feature type="domain" description="N-acetyltransferase" evidence="1">
    <location>
        <begin position="151"/>
        <end position="284"/>
    </location>
</feature>
<accession>A0ABW4BH24</accession>
<sequence>MAADPIDLAGFTNRVLLDSKFDAQHFLLMLDGRQVVGFLWATADQATRQGWLIAMGVLPQAQHQRRGASLVTRIQQIFVGEGAQQITLAAYPASYLFPGVDTAAYPNALPFFQKLGFVKSGEAVSMQRSLVNYHRPINFDQVLTQVEALGIKIRPFQLSDTYSLLMLLSQDFAPDWQVNVRQAIKSGLASRTIIVAVNQHDEINGYCQRAIDASAGRFGPFGVRSDMRRQHLGYVLFHTMLITMVKQHIYHVYFFWTDGDAQRFYAKNGLIVYRSYSLLKQTLAENPQTQIIDQ</sequence>
<proteinExistence type="predicted"/>
<keyword evidence="2" id="KW-0808">Transferase</keyword>
<dbReference type="Pfam" id="PF13508">
    <property type="entry name" value="Acetyltransf_7"/>
    <property type="match status" value="1"/>
</dbReference>
<dbReference type="GO" id="GO:0016746">
    <property type="term" value="F:acyltransferase activity"/>
    <property type="evidence" value="ECO:0007669"/>
    <property type="project" value="UniProtKB-KW"/>
</dbReference>
<evidence type="ECO:0000313" key="3">
    <source>
        <dbReference type="Proteomes" id="UP001597199"/>
    </source>
</evidence>
<dbReference type="SUPFAM" id="SSF55729">
    <property type="entry name" value="Acyl-CoA N-acyltransferases (Nat)"/>
    <property type="match status" value="2"/>
</dbReference>
<feature type="domain" description="N-acetyltransferase" evidence="1">
    <location>
        <begin position="1"/>
        <end position="138"/>
    </location>
</feature>
<dbReference type="InterPro" id="IPR000182">
    <property type="entry name" value="GNAT_dom"/>
</dbReference>
<dbReference type="CDD" id="cd04301">
    <property type="entry name" value="NAT_SF"/>
    <property type="match status" value="1"/>
</dbReference>
<dbReference type="InterPro" id="IPR016181">
    <property type="entry name" value="Acyl_CoA_acyltransferase"/>
</dbReference>
<dbReference type="Proteomes" id="UP001597199">
    <property type="component" value="Unassembled WGS sequence"/>
</dbReference>